<gene>
    <name evidence="1" type="ORF">G3O08_15895</name>
</gene>
<accession>A0A7K3WTG6</accession>
<comment type="caution">
    <text evidence="1">The sequence shown here is derived from an EMBL/GenBank/DDBJ whole genome shotgun (WGS) entry which is preliminary data.</text>
</comment>
<sequence length="177" mass="20335">MTKTNSKRSETLLTDLFSTRSETVRNVLEKIPSQGNAQMVIPLLKTYKSWESEEDIQNKIAHILGELKTESAIPELIEALEDPEFDNERALIVSTFWHAGLYPLSDIDVLIRHAIRGDFFVTLEVLTVIENIEAQIDSQLLQDAIFDIDEFLDEHPDVPHAELLNQLKEVITRFYNQ</sequence>
<dbReference type="EMBL" id="JAAGVY010000037">
    <property type="protein sequence ID" value="NEN24983.1"/>
    <property type="molecule type" value="Genomic_DNA"/>
</dbReference>
<proteinExistence type="predicted"/>
<evidence type="ECO:0000313" key="1">
    <source>
        <dbReference type="EMBL" id="NEN24983.1"/>
    </source>
</evidence>
<dbReference type="InterPro" id="IPR011989">
    <property type="entry name" value="ARM-like"/>
</dbReference>
<protein>
    <submittedName>
        <fullName evidence="1">HEAT repeat domain-containing protein</fullName>
    </submittedName>
</protein>
<name>A0A7K3WTG6_9FLAO</name>
<dbReference type="InterPro" id="IPR016024">
    <property type="entry name" value="ARM-type_fold"/>
</dbReference>
<dbReference type="Gene3D" id="1.25.10.10">
    <property type="entry name" value="Leucine-rich Repeat Variant"/>
    <property type="match status" value="1"/>
</dbReference>
<keyword evidence="2" id="KW-1185">Reference proteome</keyword>
<dbReference type="Proteomes" id="UP000486602">
    <property type="component" value="Unassembled WGS sequence"/>
</dbReference>
<organism evidence="1 2">
    <name type="scientific">Cryomorpha ignava</name>
    <dbReference type="NCBI Taxonomy" id="101383"/>
    <lineage>
        <taxon>Bacteria</taxon>
        <taxon>Pseudomonadati</taxon>
        <taxon>Bacteroidota</taxon>
        <taxon>Flavobacteriia</taxon>
        <taxon>Flavobacteriales</taxon>
        <taxon>Cryomorphaceae</taxon>
        <taxon>Cryomorpha</taxon>
    </lineage>
</organism>
<reference evidence="1 2" key="1">
    <citation type="submission" date="2020-02" db="EMBL/GenBank/DDBJ databases">
        <title>Out from the shadows clarifying the taxonomy of the family Cryomorphaceae and related taxa by utilizing the GTDB taxonomic framework.</title>
        <authorList>
            <person name="Bowman J.P."/>
        </authorList>
    </citation>
    <scope>NUCLEOTIDE SEQUENCE [LARGE SCALE GENOMIC DNA]</scope>
    <source>
        <strain evidence="1 2">QSSC 1-22</strain>
    </source>
</reference>
<dbReference type="AlphaFoldDB" id="A0A7K3WTG6"/>
<dbReference type="SUPFAM" id="SSF48371">
    <property type="entry name" value="ARM repeat"/>
    <property type="match status" value="1"/>
</dbReference>
<dbReference type="RefSeq" id="WP_163286375.1">
    <property type="nucleotide sequence ID" value="NZ_JAAGVY010000037.1"/>
</dbReference>
<evidence type="ECO:0000313" key="2">
    <source>
        <dbReference type="Proteomes" id="UP000486602"/>
    </source>
</evidence>